<dbReference type="Gene3D" id="3.20.80.10">
    <property type="entry name" value="Regulatory factor, effector binding domain"/>
    <property type="match status" value="1"/>
</dbReference>
<dbReference type="KEGG" id="tfa:BW733_04815"/>
<dbReference type="STRING" id="399497.BW733_04815"/>
<protein>
    <recommendedName>
        <fullName evidence="1">AraC effector-binding domain-containing protein</fullName>
    </recommendedName>
</protein>
<gene>
    <name evidence="2" type="ORF">BW733_04815</name>
</gene>
<dbReference type="InterPro" id="IPR010499">
    <property type="entry name" value="AraC_E-bd"/>
</dbReference>
<evidence type="ECO:0000313" key="3">
    <source>
        <dbReference type="Proteomes" id="UP000188235"/>
    </source>
</evidence>
<dbReference type="InterPro" id="IPR029442">
    <property type="entry name" value="GyrI-like"/>
</dbReference>
<dbReference type="AlphaFoldDB" id="A0A1Q2CVW9"/>
<evidence type="ECO:0000259" key="1">
    <source>
        <dbReference type="SMART" id="SM00871"/>
    </source>
</evidence>
<dbReference type="Proteomes" id="UP000188235">
    <property type="component" value="Chromosome"/>
</dbReference>
<organism evidence="2 3">
    <name type="scientific">Tessaracoccus flavescens</name>
    <dbReference type="NCBI Taxonomy" id="399497"/>
    <lineage>
        <taxon>Bacteria</taxon>
        <taxon>Bacillati</taxon>
        <taxon>Actinomycetota</taxon>
        <taxon>Actinomycetes</taxon>
        <taxon>Propionibacteriales</taxon>
        <taxon>Propionibacteriaceae</taxon>
        <taxon>Tessaracoccus</taxon>
    </lineage>
</organism>
<dbReference type="EMBL" id="CP019607">
    <property type="protein sequence ID" value="AQP50256.1"/>
    <property type="molecule type" value="Genomic_DNA"/>
</dbReference>
<proteinExistence type="predicted"/>
<evidence type="ECO:0000313" key="2">
    <source>
        <dbReference type="EMBL" id="AQP50256.1"/>
    </source>
</evidence>
<dbReference type="OrthoDB" id="795001at2"/>
<dbReference type="SUPFAM" id="SSF55136">
    <property type="entry name" value="Probable bacterial effector-binding domain"/>
    <property type="match status" value="1"/>
</dbReference>
<dbReference type="SMART" id="SM00871">
    <property type="entry name" value="AraC_E_bind"/>
    <property type="match status" value="1"/>
</dbReference>
<sequence length="165" mass="17338">MSDTLISSDAGWPEPALLEGEAIPTAVVRHDGVTVADLRDLFDSAYSKVALALGAQSNPPAGPAIAVYEGDVASTFSIEIGFPVDTALADPQDDIVGSELPPGPLAALTHIGPYDRLPDAWASLMGWLSTEGHTPGRRFGEIYVSEPGPDADPERLRTDLFVTLA</sequence>
<dbReference type="Pfam" id="PF06445">
    <property type="entry name" value="GyrI-like"/>
    <property type="match status" value="1"/>
</dbReference>
<accession>A0A1Q2CVW9</accession>
<dbReference type="InterPro" id="IPR011256">
    <property type="entry name" value="Reg_factor_effector_dom_sf"/>
</dbReference>
<name>A0A1Q2CVW9_9ACTN</name>
<reference evidence="2 3" key="1">
    <citation type="journal article" date="2008" name="Int. J. Syst. Evol. Microbiol.">
        <title>Tessaracoccus flavescens sp. nov., isolated from marine sediment.</title>
        <authorList>
            <person name="Lee D.W."/>
            <person name="Lee S.D."/>
        </authorList>
    </citation>
    <scope>NUCLEOTIDE SEQUENCE [LARGE SCALE GENOMIC DNA]</scope>
    <source>
        <strain evidence="2 3">SST-39T</strain>
    </source>
</reference>
<feature type="domain" description="AraC effector-binding" evidence="1">
    <location>
        <begin position="13"/>
        <end position="165"/>
    </location>
</feature>
<dbReference type="RefSeq" id="WP_077348369.1">
    <property type="nucleotide sequence ID" value="NZ_CP019607.1"/>
</dbReference>
<keyword evidence="3" id="KW-1185">Reference proteome</keyword>